<feature type="region of interest" description="Disordered" evidence="4">
    <location>
        <begin position="1"/>
        <end position="31"/>
    </location>
</feature>
<gene>
    <name evidence="7" type="primary">sle_61940</name>
</gene>
<dbReference type="Pfam" id="PF09339">
    <property type="entry name" value="HTH_IclR"/>
    <property type="match status" value="1"/>
</dbReference>
<dbReference type="AlphaFoldDB" id="A0A0F7VYT3"/>
<name>A0A0F7VYT3_STRLW</name>
<dbReference type="GO" id="GO:0045892">
    <property type="term" value="P:negative regulation of DNA-templated transcription"/>
    <property type="evidence" value="ECO:0007669"/>
    <property type="project" value="TreeGrafter"/>
</dbReference>
<dbReference type="GO" id="GO:0003700">
    <property type="term" value="F:DNA-binding transcription factor activity"/>
    <property type="evidence" value="ECO:0007669"/>
    <property type="project" value="TreeGrafter"/>
</dbReference>
<dbReference type="InterPro" id="IPR050707">
    <property type="entry name" value="HTH_MetabolicPath_Reg"/>
</dbReference>
<reference evidence="7 8" key="1">
    <citation type="submission" date="2015-02" db="EMBL/GenBank/DDBJ databases">
        <authorList>
            <person name="Gomez-Escribano P.J."/>
        </authorList>
    </citation>
    <scope>NUCLEOTIDE SEQUENCE [LARGE SCALE GENOMIC DNA]</scope>
    <source>
        <strain evidence="8">C34 (DSM 42122 / NRRL B-24963)</strain>
    </source>
</reference>
<evidence type="ECO:0000259" key="5">
    <source>
        <dbReference type="PROSITE" id="PS51077"/>
    </source>
</evidence>
<evidence type="ECO:0000256" key="3">
    <source>
        <dbReference type="ARBA" id="ARBA00023163"/>
    </source>
</evidence>
<dbReference type="PANTHER" id="PTHR30136">
    <property type="entry name" value="HELIX-TURN-HELIX TRANSCRIPTIONAL REGULATOR, ICLR FAMILY"/>
    <property type="match status" value="1"/>
</dbReference>
<organism evidence="7 8">
    <name type="scientific">Streptomyces leeuwenhoekii</name>
    <dbReference type="NCBI Taxonomy" id="1437453"/>
    <lineage>
        <taxon>Bacteria</taxon>
        <taxon>Bacillati</taxon>
        <taxon>Actinomycetota</taxon>
        <taxon>Actinomycetes</taxon>
        <taxon>Kitasatosporales</taxon>
        <taxon>Streptomycetaceae</taxon>
        <taxon>Streptomyces</taxon>
    </lineage>
</organism>
<dbReference type="InterPro" id="IPR029016">
    <property type="entry name" value="GAF-like_dom_sf"/>
</dbReference>
<dbReference type="KEGG" id="sle:sle_61940"/>
<dbReference type="Pfam" id="PF01614">
    <property type="entry name" value="IclR_C"/>
    <property type="match status" value="1"/>
</dbReference>
<dbReference type="InterPro" id="IPR036390">
    <property type="entry name" value="WH_DNA-bd_sf"/>
</dbReference>
<evidence type="ECO:0000259" key="6">
    <source>
        <dbReference type="PROSITE" id="PS51078"/>
    </source>
</evidence>
<keyword evidence="2" id="KW-0238">DNA-binding</keyword>
<evidence type="ECO:0000256" key="2">
    <source>
        <dbReference type="ARBA" id="ARBA00023125"/>
    </source>
</evidence>
<dbReference type="InterPro" id="IPR036388">
    <property type="entry name" value="WH-like_DNA-bd_sf"/>
</dbReference>
<dbReference type="EMBL" id="LN831790">
    <property type="protein sequence ID" value="CQR65649.1"/>
    <property type="molecule type" value="Genomic_DNA"/>
</dbReference>
<dbReference type="PROSITE" id="PS51078">
    <property type="entry name" value="ICLR_ED"/>
    <property type="match status" value="1"/>
</dbReference>
<dbReference type="Proteomes" id="UP000035016">
    <property type="component" value="Chromosome Chromosome"/>
</dbReference>
<dbReference type="GO" id="GO:0003677">
    <property type="term" value="F:DNA binding"/>
    <property type="evidence" value="ECO:0007669"/>
    <property type="project" value="UniProtKB-KW"/>
</dbReference>
<accession>A0A0F7VYT3</accession>
<dbReference type="PANTHER" id="PTHR30136:SF35">
    <property type="entry name" value="HTH-TYPE TRANSCRIPTIONAL REGULATOR RV1719"/>
    <property type="match status" value="1"/>
</dbReference>
<protein>
    <submittedName>
        <fullName evidence="7">Uncharacterized HTH-type transcriptional regulator yagI</fullName>
    </submittedName>
</protein>
<dbReference type="SUPFAM" id="SSF46785">
    <property type="entry name" value="Winged helix' DNA-binding domain"/>
    <property type="match status" value="1"/>
</dbReference>
<dbReference type="InterPro" id="IPR005471">
    <property type="entry name" value="Tscrpt_reg_IclR_N"/>
</dbReference>
<dbReference type="InterPro" id="IPR014757">
    <property type="entry name" value="Tscrpt_reg_IclR_C"/>
</dbReference>
<evidence type="ECO:0000313" key="8">
    <source>
        <dbReference type="Proteomes" id="UP000035016"/>
    </source>
</evidence>
<keyword evidence="1" id="KW-0805">Transcription regulation</keyword>
<feature type="domain" description="IclR-ED" evidence="6">
    <location>
        <begin position="137"/>
        <end position="321"/>
    </location>
</feature>
<feature type="domain" description="HTH iclR-type" evidence="5">
    <location>
        <begin position="74"/>
        <end position="136"/>
    </location>
</feature>
<evidence type="ECO:0000256" key="4">
    <source>
        <dbReference type="SAM" id="MobiDB-lite"/>
    </source>
</evidence>
<evidence type="ECO:0000256" key="1">
    <source>
        <dbReference type="ARBA" id="ARBA00023015"/>
    </source>
</evidence>
<dbReference type="Gene3D" id="3.30.450.40">
    <property type="match status" value="1"/>
</dbReference>
<dbReference type="SMART" id="SM00346">
    <property type="entry name" value="HTH_ICLR"/>
    <property type="match status" value="1"/>
</dbReference>
<evidence type="ECO:0000313" key="7">
    <source>
        <dbReference type="EMBL" id="CQR65649.1"/>
    </source>
</evidence>
<dbReference type="PROSITE" id="PS51077">
    <property type="entry name" value="HTH_ICLR"/>
    <property type="match status" value="1"/>
</dbReference>
<dbReference type="Gene3D" id="1.10.10.10">
    <property type="entry name" value="Winged helix-like DNA-binding domain superfamily/Winged helix DNA-binding domain"/>
    <property type="match status" value="1"/>
</dbReference>
<sequence length="327" mass="35074">MGPETGNGHDFAGGERADTNNNGHSPMKPQARGVREIIRAGSVWYPRRGGPRWSEIPDSRFTPPLVYARPMSIVPAAAQVLAVLRYLARQAVPVPAAAISRDVGLPRSTTYHLLDTLAADGFVVHLPEERRYGLGVSAFELASGYQRQAPFQRLARAPLAALVDRTGHNANLAVLHGREVIYVIEERAPGRPPLVSEVGVRLPAHLTASGRAVLALLPPAQVRAIFPDRSAFVQRHGVGPTSLTALRGLLAQVRRRGYATEEGEVTPGLSSVAAPVLDHHAHPIAGVSVTFPGESADEAERDRIAGHVAQTARELTRRVGGVTTARR</sequence>
<proteinExistence type="predicted"/>
<keyword evidence="3" id="KW-0804">Transcription</keyword>
<dbReference type="SUPFAM" id="SSF55781">
    <property type="entry name" value="GAF domain-like"/>
    <property type="match status" value="1"/>
</dbReference>